<organism evidence="2 3">
    <name type="scientific">Haloechinothrix alba</name>
    <dbReference type="NCBI Taxonomy" id="664784"/>
    <lineage>
        <taxon>Bacteria</taxon>
        <taxon>Bacillati</taxon>
        <taxon>Actinomycetota</taxon>
        <taxon>Actinomycetes</taxon>
        <taxon>Pseudonocardiales</taxon>
        <taxon>Pseudonocardiaceae</taxon>
        <taxon>Haloechinothrix</taxon>
    </lineage>
</organism>
<accession>A0A238VNQ2</accession>
<evidence type="ECO:0000256" key="1">
    <source>
        <dbReference type="SAM" id="MobiDB-lite"/>
    </source>
</evidence>
<dbReference type="AlphaFoldDB" id="A0A238VNQ2"/>
<dbReference type="InterPro" id="IPR007995">
    <property type="entry name" value="DUF742"/>
</dbReference>
<feature type="region of interest" description="Disordered" evidence="1">
    <location>
        <begin position="1"/>
        <end position="23"/>
    </location>
</feature>
<dbReference type="EMBL" id="FZNW01000003">
    <property type="protein sequence ID" value="SNR35990.1"/>
    <property type="molecule type" value="Genomic_DNA"/>
</dbReference>
<proteinExistence type="predicted"/>
<dbReference type="Proteomes" id="UP000198348">
    <property type="component" value="Unassembled WGS sequence"/>
</dbReference>
<feature type="compositionally biased region" description="Polar residues" evidence="1">
    <location>
        <begin position="1"/>
        <end position="11"/>
    </location>
</feature>
<name>A0A238VNQ2_9PSEU</name>
<evidence type="ECO:0008006" key="4">
    <source>
        <dbReference type="Google" id="ProtNLM"/>
    </source>
</evidence>
<reference evidence="2 3" key="1">
    <citation type="submission" date="2017-06" db="EMBL/GenBank/DDBJ databases">
        <authorList>
            <person name="Kim H.J."/>
            <person name="Triplett B.A."/>
        </authorList>
    </citation>
    <scope>NUCLEOTIDE SEQUENCE [LARGE SCALE GENOMIC DNA]</scope>
    <source>
        <strain evidence="2 3">DSM 45207</strain>
    </source>
</reference>
<gene>
    <name evidence="2" type="ORF">SAMN06265360_103177</name>
</gene>
<dbReference type="Pfam" id="PF05331">
    <property type="entry name" value="DUF742"/>
    <property type="match status" value="1"/>
</dbReference>
<keyword evidence="3" id="KW-1185">Reference proteome</keyword>
<dbReference type="PANTHER" id="PTHR36221">
    <property type="entry name" value="DUF742 DOMAIN-CONTAINING PROTEIN"/>
    <property type="match status" value="1"/>
</dbReference>
<evidence type="ECO:0000313" key="2">
    <source>
        <dbReference type="EMBL" id="SNR35990.1"/>
    </source>
</evidence>
<sequence length="140" mass="15050">MSAQSLSQRMPTQVIPALPERDSASADDAAMVRPYMLTGGRTRAKYPLELETMVSVKEGVPFDGTCDRIEHRAIVDACPTPRSVAEIAVRLGMPLGVARVLVSDAADAGHVTVHRTMSGTDGAEAHLLLMERVLSGLRRL</sequence>
<evidence type="ECO:0000313" key="3">
    <source>
        <dbReference type="Proteomes" id="UP000198348"/>
    </source>
</evidence>
<protein>
    <recommendedName>
        <fullName evidence="4">DUF742 domain-containing protein</fullName>
    </recommendedName>
</protein>
<dbReference type="PANTHER" id="PTHR36221:SF1">
    <property type="entry name" value="DUF742 DOMAIN-CONTAINING PROTEIN"/>
    <property type="match status" value="1"/>
</dbReference>